<evidence type="ECO:0000259" key="2">
    <source>
        <dbReference type="Pfam" id="PF05506"/>
    </source>
</evidence>
<dbReference type="Proteomes" id="UP000494222">
    <property type="component" value="Unassembled WGS sequence"/>
</dbReference>
<dbReference type="Pfam" id="PF05506">
    <property type="entry name" value="PLipase_C_C"/>
    <property type="match status" value="1"/>
</dbReference>
<dbReference type="GO" id="GO:0016042">
    <property type="term" value="P:lipid catabolic process"/>
    <property type="evidence" value="ECO:0007669"/>
    <property type="project" value="InterPro"/>
</dbReference>
<dbReference type="GO" id="GO:0004629">
    <property type="term" value="F:phospholipase C activity"/>
    <property type="evidence" value="ECO:0007669"/>
    <property type="project" value="InterPro"/>
</dbReference>
<evidence type="ECO:0000256" key="1">
    <source>
        <dbReference type="SAM" id="MobiDB-lite"/>
    </source>
</evidence>
<protein>
    <submittedName>
        <fullName evidence="3">Phospholipase C</fullName>
    </submittedName>
</protein>
<dbReference type="InterPro" id="IPR008475">
    <property type="entry name" value="PLipase_C_C"/>
</dbReference>
<organism evidence="3 4">
    <name type="scientific">Burkholderia latens</name>
    <dbReference type="NCBI Taxonomy" id="488446"/>
    <lineage>
        <taxon>Bacteria</taxon>
        <taxon>Pseudomonadati</taxon>
        <taxon>Pseudomonadota</taxon>
        <taxon>Betaproteobacteria</taxon>
        <taxon>Burkholderiales</taxon>
        <taxon>Burkholderiaceae</taxon>
        <taxon>Burkholderia</taxon>
        <taxon>Burkholderia cepacia complex</taxon>
    </lineage>
</organism>
<name>A0A6P2KUH6_9BURK</name>
<sequence length="94" mass="10366">MRFTVKSNKVYGPLPARGANDDRGHGNDAGTTWTVTVRAGEQSELHWKLDSTGHWYDFIVTADSDASFSRRIAGRVETGRHSVSDPAMGLADRF</sequence>
<evidence type="ECO:0000313" key="3">
    <source>
        <dbReference type="EMBL" id="VWB58239.1"/>
    </source>
</evidence>
<dbReference type="EMBL" id="CABVPL010000016">
    <property type="protein sequence ID" value="VWB58239.1"/>
    <property type="molecule type" value="Genomic_DNA"/>
</dbReference>
<feature type="region of interest" description="Disordered" evidence="1">
    <location>
        <begin position="1"/>
        <end position="31"/>
    </location>
</feature>
<proteinExistence type="predicted"/>
<reference evidence="3 4" key="1">
    <citation type="submission" date="2019-09" db="EMBL/GenBank/DDBJ databases">
        <authorList>
            <person name="Depoorter E."/>
        </authorList>
    </citation>
    <scope>NUCLEOTIDE SEQUENCE [LARGE SCALE GENOMIC DNA]</scope>
    <source>
        <strain evidence="3">LMG 24064</strain>
    </source>
</reference>
<accession>A0A6P2KUH6</accession>
<gene>
    <name evidence="3" type="ORF">BLA24064_02682</name>
</gene>
<evidence type="ECO:0000313" key="4">
    <source>
        <dbReference type="Proteomes" id="UP000494222"/>
    </source>
</evidence>
<feature type="domain" description="Bacterial phospholipase C C-terminal" evidence="2">
    <location>
        <begin position="23"/>
        <end position="75"/>
    </location>
</feature>
<dbReference type="AlphaFoldDB" id="A0A6P2KUH6"/>